<dbReference type="CDD" id="cd00077">
    <property type="entry name" value="HDc"/>
    <property type="match status" value="1"/>
</dbReference>
<dbReference type="PROSITE" id="PS51832">
    <property type="entry name" value="HD_GYP"/>
    <property type="match status" value="1"/>
</dbReference>
<name>A0ABQ2XWG8_9BURK</name>
<dbReference type="SUPFAM" id="SSF103190">
    <property type="entry name" value="Sensory domain-like"/>
    <property type="match status" value="1"/>
</dbReference>
<dbReference type="InterPro" id="IPR037522">
    <property type="entry name" value="HD_GYP_dom"/>
</dbReference>
<reference evidence="4" key="1">
    <citation type="journal article" date="2019" name="Int. J. Syst. Evol. Microbiol.">
        <title>The Global Catalogue of Microorganisms (GCM) 10K type strain sequencing project: providing services to taxonomists for standard genome sequencing and annotation.</title>
        <authorList>
            <consortium name="The Broad Institute Genomics Platform"/>
            <consortium name="The Broad Institute Genome Sequencing Center for Infectious Disease"/>
            <person name="Wu L."/>
            <person name="Ma J."/>
        </authorList>
    </citation>
    <scope>NUCLEOTIDE SEQUENCE [LARGE SCALE GENOMIC DNA]</scope>
    <source>
        <strain evidence="4">KCTC 23917</strain>
    </source>
</reference>
<dbReference type="InterPro" id="IPR003018">
    <property type="entry name" value="GAF"/>
</dbReference>
<protein>
    <recommendedName>
        <fullName evidence="2">HD-GYP domain-containing protein</fullName>
    </recommendedName>
</protein>
<dbReference type="Gene3D" id="3.30.450.40">
    <property type="match status" value="1"/>
</dbReference>
<dbReference type="InterPro" id="IPR029151">
    <property type="entry name" value="Sensor-like_sf"/>
</dbReference>
<feature type="transmembrane region" description="Helical" evidence="1">
    <location>
        <begin position="12"/>
        <end position="31"/>
    </location>
</feature>
<dbReference type="Proteomes" id="UP000653343">
    <property type="component" value="Unassembled WGS sequence"/>
</dbReference>
<accession>A0ABQ2XWG8</accession>
<feature type="domain" description="HD-GYP" evidence="2">
    <location>
        <begin position="709"/>
        <end position="908"/>
    </location>
</feature>
<keyword evidence="4" id="KW-1185">Reference proteome</keyword>
<evidence type="ECO:0000313" key="3">
    <source>
        <dbReference type="EMBL" id="GGX34348.1"/>
    </source>
</evidence>
<dbReference type="EMBL" id="BMYU01000002">
    <property type="protein sequence ID" value="GGX34348.1"/>
    <property type="molecule type" value="Genomic_DNA"/>
</dbReference>
<dbReference type="RefSeq" id="WP_189355899.1">
    <property type="nucleotide sequence ID" value="NZ_BMYU01000002.1"/>
</dbReference>
<dbReference type="SUPFAM" id="SSF109604">
    <property type="entry name" value="HD-domain/PDEase-like"/>
    <property type="match status" value="2"/>
</dbReference>
<gene>
    <name evidence="3" type="ORF">GCM10010946_09400</name>
</gene>
<keyword evidence="1" id="KW-0812">Transmembrane</keyword>
<evidence type="ECO:0000259" key="2">
    <source>
        <dbReference type="PROSITE" id="PS51832"/>
    </source>
</evidence>
<evidence type="ECO:0000313" key="4">
    <source>
        <dbReference type="Proteomes" id="UP000653343"/>
    </source>
</evidence>
<feature type="transmembrane region" description="Helical" evidence="1">
    <location>
        <begin position="323"/>
        <end position="341"/>
    </location>
</feature>
<dbReference type="SUPFAM" id="SSF55781">
    <property type="entry name" value="GAF domain-like"/>
    <property type="match status" value="1"/>
</dbReference>
<dbReference type="Gene3D" id="1.10.3210.10">
    <property type="entry name" value="Hypothetical protein af1432"/>
    <property type="match status" value="2"/>
</dbReference>
<dbReference type="PANTHER" id="PTHR43155:SF2">
    <property type="entry name" value="CYCLIC DI-GMP PHOSPHODIESTERASE PA4108"/>
    <property type="match status" value="1"/>
</dbReference>
<evidence type="ECO:0000256" key="1">
    <source>
        <dbReference type="SAM" id="Phobius"/>
    </source>
</evidence>
<proteinExistence type="predicted"/>
<sequence>MVSIHRYLQYQLSGLVLLIGLAFTMGGYAFMSRMAEDDAVKSLRSMTGESGYVLDQLLQPPTTLLKLLVNVPDLKTGKEEDWMLRLPAQASILQDNKMLSSVYVAGPQGQFLLLRTLHSDWDRKRFDAPDNAQWLVQLQRLHPSDGEDQVWVILDDKFQILARRRVSSFADYDPRTRPWYQASHEKDGVLRTAAYTFHATGKTGITLAKHMGKGWVMGMDIRVDSLETELTRLAQANAAHIALFEYSGAIVSADRQDAGMTEFLKGLEHASAASATQRVDWLFDHKGESWWVGTADIHIENYEGLKLHVAVPKDKLLAKPRQLRNTLLAVTLLITFLTLLITRRTAMRISSVFQTLAERADALIHFDFKAFASTKTIITEIAQLEAGLEQTRTTTSDFLRLLEKVSREADPEKLLPLVLEETTKVARGESSWLYIHDGSEWQLRAERGPGHQHDWLNTWLAMPQTARNAMLQSQSATGHHALMLPLRGRRGQLLGLLVIDRRSPFSEQHQNFVETLSGFAALSLESREAIAQQKQLFESFIKLLAEAVDAKSPHTGGHCHRVPVLTEWLVELAAASDAPCVAGFQLNEELREAVHIAAWLHDCGKVVTPEYVVDKATKLETLYDRIHEIRMRFEVCKREATLAAWQAACPQGLPEAAAQALHQTLQALDADFAFVAECNLGSESMSPAATERLRQIADRTWTRTLDDRLGISHEEALRRGDTADDTVLPVQEKLLNDQPHHKIPRPAGQAFSAENRWGFRMQVPEYLYDRGELRNLSVERGTLTEEERYKINEHIVLTIKMLEALPFPRHLSNVPEIAGSHHERIDGKGYPRAVAAGSLSIPARMMAIADVFEALTAPDRPYKSGKSIAEALGIMRKMAAGGHLDMDLFEMFAQSGIPSRYAETFLNTSAPTGGTLQ</sequence>
<dbReference type="InterPro" id="IPR003607">
    <property type="entry name" value="HD/PDEase_dom"/>
</dbReference>
<comment type="caution">
    <text evidence="3">The sequence shown here is derived from an EMBL/GenBank/DDBJ whole genome shotgun (WGS) entry which is preliminary data.</text>
</comment>
<keyword evidence="1" id="KW-1133">Transmembrane helix</keyword>
<dbReference type="Gene3D" id="3.30.450.20">
    <property type="entry name" value="PAS domain"/>
    <property type="match status" value="2"/>
</dbReference>
<dbReference type="PANTHER" id="PTHR43155">
    <property type="entry name" value="CYCLIC DI-GMP PHOSPHODIESTERASE PA4108-RELATED"/>
    <property type="match status" value="1"/>
</dbReference>
<organism evidence="3 4">
    <name type="scientific">Undibacterium squillarum</name>
    <dbReference type="NCBI Taxonomy" id="1131567"/>
    <lineage>
        <taxon>Bacteria</taxon>
        <taxon>Pseudomonadati</taxon>
        <taxon>Pseudomonadota</taxon>
        <taxon>Betaproteobacteria</taxon>
        <taxon>Burkholderiales</taxon>
        <taxon>Oxalobacteraceae</taxon>
        <taxon>Undibacterium</taxon>
    </lineage>
</organism>
<dbReference type="Pfam" id="PF13487">
    <property type="entry name" value="HD_5"/>
    <property type="match status" value="1"/>
</dbReference>
<keyword evidence="1" id="KW-0472">Membrane</keyword>
<dbReference type="Pfam" id="PF01590">
    <property type="entry name" value="GAF"/>
    <property type="match status" value="1"/>
</dbReference>
<dbReference type="InterPro" id="IPR029016">
    <property type="entry name" value="GAF-like_dom_sf"/>
</dbReference>